<dbReference type="NCBIfam" id="TIGR02887">
    <property type="entry name" value="spore_ger_x_C"/>
    <property type="match status" value="1"/>
</dbReference>
<comment type="caution">
    <text evidence="10">The sequence shown here is derived from an EMBL/GenBank/DDBJ whole genome shotgun (WGS) entry which is preliminary data.</text>
</comment>
<proteinExistence type="inferred from homology"/>
<reference evidence="10 11" key="1">
    <citation type="journal article" date="2012" name="Front. Microbiol.">
        <title>Draft Genome Sequence of the Virulent Strain 01-B526 of the Fish Pathogen Aeromonas salmonicida.</title>
        <authorList>
            <person name="Charette S.J."/>
            <person name="Brochu F."/>
            <person name="Boyle B."/>
            <person name="Filion G."/>
            <person name="Tanaka K.H."/>
            <person name="Derome N."/>
        </authorList>
    </citation>
    <scope>NUCLEOTIDE SEQUENCE [LARGE SCALE GENOMIC DNA]</scope>
    <source>
        <strain evidence="10 11">P11</strain>
    </source>
</reference>
<keyword evidence="6" id="KW-0564">Palmitate</keyword>
<organism evidence="10 11">
    <name type="scientific">Clostridium ragsdalei P11</name>
    <dbReference type="NCBI Taxonomy" id="1353534"/>
    <lineage>
        <taxon>Bacteria</taxon>
        <taxon>Bacillati</taxon>
        <taxon>Bacillota</taxon>
        <taxon>Clostridia</taxon>
        <taxon>Eubacteriales</taxon>
        <taxon>Clostridiaceae</taxon>
        <taxon>Clostridium</taxon>
    </lineage>
</organism>
<evidence type="ECO:0000313" key="10">
    <source>
        <dbReference type="EMBL" id="OBR96195.1"/>
    </source>
</evidence>
<evidence type="ECO:0000256" key="1">
    <source>
        <dbReference type="ARBA" id="ARBA00004635"/>
    </source>
</evidence>
<sequence>MKYKSTLFYILIFIFSISLYGCSSDKSELNEIYVVGGMGIDKISSNNTFLVTLEIINPSHSKSDTSISKRENKSIIQVSTGHSIFSAMQNFSKNNHQLLDFSHAKVIILSRELCESESGVSEAMDYLNRNRQIRSTSWVFVSNKSAGEILQSGILGDSATSSAINTMMSLFKKNGPIVPVNINNFIIESKNESKSAFAPVIDIEKSKDSTAAKIVVEKMAIFKNNHLIGILTSEESKSLLWVVDYAKGHEVIFPIKSGISGNVTIDVFKKSAVIIPHITENGINMEIECRGNAFIEQAENISISPTAINNLEYDIESTLKSHLNKLIYKSQKDLNTDFIGFSTKIYNNNPKEWISIKKNWSQIFPNVKYDITFKINLTNLGIIKDPVMTNKEENAK</sequence>
<keyword evidence="11" id="KW-1185">Reference proteome</keyword>
<name>A0A1A6B1N6_9CLOT</name>
<evidence type="ECO:0000256" key="7">
    <source>
        <dbReference type="ARBA" id="ARBA00023288"/>
    </source>
</evidence>
<dbReference type="InterPro" id="IPR046953">
    <property type="entry name" value="Spore_GerAC-like_C"/>
</dbReference>
<dbReference type="InterPro" id="IPR038501">
    <property type="entry name" value="Spore_GerAC_C_sf"/>
</dbReference>
<evidence type="ECO:0000256" key="2">
    <source>
        <dbReference type="ARBA" id="ARBA00007886"/>
    </source>
</evidence>
<dbReference type="InterPro" id="IPR057336">
    <property type="entry name" value="GerAC_N"/>
</dbReference>
<dbReference type="Proteomes" id="UP000093954">
    <property type="component" value="Unassembled WGS sequence"/>
</dbReference>
<evidence type="ECO:0000256" key="5">
    <source>
        <dbReference type="ARBA" id="ARBA00023136"/>
    </source>
</evidence>
<dbReference type="Gene3D" id="3.30.300.210">
    <property type="entry name" value="Nutrient germinant receptor protein C, domain 3"/>
    <property type="match status" value="1"/>
</dbReference>
<dbReference type="GO" id="GO:0016020">
    <property type="term" value="C:membrane"/>
    <property type="evidence" value="ECO:0007669"/>
    <property type="project" value="UniProtKB-SubCell"/>
</dbReference>
<dbReference type="PATRIC" id="fig|1353534.3.peg.653"/>
<dbReference type="EMBL" id="LROS01000006">
    <property type="protein sequence ID" value="OBR96195.1"/>
    <property type="molecule type" value="Genomic_DNA"/>
</dbReference>
<evidence type="ECO:0000313" key="11">
    <source>
        <dbReference type="Proteomes" id="UP000093954"/>
    </source>
</evidence>
<keyword evidence="5" id="KW-0472">Membrane</keyword>
<accession>A0A1A6B1N6</accession>
<keyword evidence="4" id="KW-0732">Signal</keyword>
<dbReference type="Pfam" id="PF05504">
    <property type="entry name" value="Spore_GerAC"/>
    <property type="match status" value="1"/>
</dbReference>
<keyword evidence="7" id="KW-0449">Lipoprotein</keyword>
<gene>
    <name evidence="10" type="primary">gerBC_1</name>
    <name evidence="10" type="ORF">CLRAG_06460</name>
</gene>
<dbReference type="PANTHER" id="PTHR35789">
    <property type="entry name" value="SPORE GERMINATION PROTEIN B3"/>
    <property type="match status" value="1"/>
</dbReference>
<evidence type="ECO:0000259" key="9">
    <source>
        <dbReference type="Pfam" id="PF25198"/>
    </source>
</evidence>
<dbReference type="PANTHER" id="PTHR35789:SF1">
    <property type="entry name" value="SPORE GERMINATION PROTEIN B3"/>
    <property type="match status" value="1"/>
</dbReference>
<dbReference type="InterPro" id="IPR008844">
    <property type="entry name" value="Spore_GerAC-like"/>
</dbReference>
<evidence type="ECO:0000259" key="8">
    <source>
        <dbReference type="Pfam" id="PF05504"/>
    </source>
</evidence>
<comment type="subcellular location">
    <subcellularLocation>
        <location evidence="1">Membrane</location>
        <topology evidence="1">Lipid-anchor</topology>
    </subcellularLocation>
</comment>
<evidence type="ECO:0000256" key="3">
    <source>
        <dbReference type="ARBA" id="ARBA00022544"/>
    </source>
</evidence>
<comment type="similarity">
    <text evidence="2">Belongs to the GerABKC lipoprotein family.</text>
</comment>
<feature type="domain" description="Spore germination GerAC-like C-terminal" evidence="8">
    <location>
        <begin position="218"/>
        <end position="381"/>
    </location>
</feature>
<protein>
    <submittedName>
        <fullName evidence="10">Spore germination protein B3</fullName>
    </submittedName>
</protein>
<evidence type="ECO:0000256" key="6">
    <source>
        <dbReference type="ARBA" id="ARBA00023139"/>
    </source>
</evidence>
<dbReference type="GO" id="GO:0009847">
    <property type="term" value="P:spore germination"/>
    <property type="evidence" value="ECO:0007669"/>
    <property type="project" value="InterPro"/>
</dbReference>
<dbReference type="Pfam" id="PF25198">
    <property type="entry name" value="Spore_GerAC_N"/>
    <property type="match status" value="1"/>
</dbReference>
<evidence type="ECO:0000256" key="4">
    <source>
        <dbReference type="ARBA" id="ARBA00022729"/>
    </source>
</evidence>
<dbReference type="PROSITE" id="PS51257">
    <property type="entry name" value="PROKAR_LIPOPROTEIN"/>
    <property type="match status" value="1"/>
</dbReference>
<dbReference type="RefSeq" id="WP_065077039.1">
    <property type="nucleotide sequence ID" value="NZ_LROS01000006.1"/>
</dbReference>
<feature type="domain" description="Spore germination protein N-terminal" evidence="9">
    <location>
        <begin position="25"/>
        <end position="203"/>
    </location>
</feature>
<dbReference type="AlphaFoldDB" id="A0A1A6B1N6"/>
<keyword evidence="3" id="KW-0309">Germination</keyword>